<sequence>MSPADFIQSYLSTDATEAYRNSTKTRAGAVANAVFNDADVFDRLIKATPSDAGKGLFTVAALRKEFAKSRKSDSQASFANFDISANEEKLDTSDAAAALFREIPMTYSALKALTANQSVRDGDQGTVNHDERILAILSIINYCQSNWDNCEYYNRTGNSGIGVYDEILLVTPAKAFKRIKMPPNGLIANMYRDNVLLTLKDPMHAPGIRFDDIERQITYSFIATANREVFLRETAEVFEVEPTSGKKQPAWRQVKEWPHMPCMDRLAPRRTEHVTLFPVTGNESTTNGTHNAVTKMFGGRFGLTPEDHIGKIRVCVEDEWTSSNINGAKRDFADEEDVSDREEWLFAIPGLFYLCMAIMDQIYAVLWGDGADHERDTQNCGLRSHAARLYHRNVPHTASRHSHLEFLHSQLSTL</sequence>
<name>A0ACC3NDK6_9PEZI</name>
<evidence type="ECO:0000313" key="2">
    <source>
        <dbReference type="Proteomes" id="UP001281147"/>
    </source>
</evidence>
<comment type="caution">
    <text evidence="1">The sequence shown here is derived from an EMBL/GenBank/DDBJ whole genome shotgun (WGS) entry which is preliminary data.</text>
</comment>
<dbReference type="Proteomes" id="UP001281147">
    <property type="component" value="Unassembled WGS sequence"/>
</dbReference>
<dbReference type="EMBL" id="JAUTXU010000051">
    <property type="protein sequence ID" value="KAK3715096.1"/>
    <property type="molecule type" value="Genomic_DNA"/>
</dbReference>
<proteinExistence type="predicted"/>
<protein>
    <submittedName>
        <fullName evidence="1">Uncharacterized protein</fullName>
    </submittedName>
</protein>
<gene>
    <name evidence="1" type="ORF">LTR37_007306</name>
</gene>
<organism evidence="1 2">
    <name type="scientific">Vermiconidia calcicola</name>
    <dbReference type="NCBI Taxonomy" id="1690605"/>
    <lineage>
        <taxon>Eukaryota</taxon>
        <taxon>Fungi</taxon>
        <taxon>Dikarya</taxon>
        <taxon>Ascomycota</taxon>
        <taxon>Pezizomycotina</taxon>
        <taxon>Dothideomycetes</taxon>
        <taxon>Dothideomycetidae</taxon>
        <taxon>Mycosphaerellales</taxon>
        <taxon>Extremaceae</taxon>
        <taxon>Vermiconidia</taxon>
    </lineage>
</organism>
<accession>A0ACC3NDK6</accession>
<reference evidence="1" key="1">
    <citation type="submission" date="2023-07" db="EMBL/GenBank/DDBJ databases">
        <title>Black Yeasts Isolated from many extreme environments.</title>
        <authorList>
            <person name="Coleine C."/>
            <person name="Stajich J.E."/>
            <person name="Selbmann L."/>
        </authorList>
    </citation>
    <scope>NUCLEOTIDE SEQUENCE</scope>
    <source>
        <strain evidence="1">CCFEE 5714</strain>
    </source>
</reference>
<evidence type="ECO:0000313" key="1">
    <source>
        <dbReference type="EMBL" id="KAK3715096.1"/>
    </source>
</evidence>
<keyword evidence="2" id="KW-1185">Reference proteome</keyword>